<evidence type="ECO:0000256" key="1">
    <source>
        <dbReference type="ARBA" id="ARBA00022490"/>
    </source>
</evidence>
<evidence type="ECO:0000259" key="10">
    <source>
        <dbReference type="PROSITE" id="PS51705"/>
    </source>
</evidence>
<dbReference type="GO" id="GO:0046872">
    <property type="term" value="F:metal ion binding"/>
    <property type="evidence" value="ECO:0007669"/>
    <property type="project" value="UniProtKB-KW"/>
</dbReference>
<dbReference type="GO" id="GO:0005525">
    <property type="term" value="F:GTP binding"/>
    <property type="evidence" value="ECO:0007669"/>
    <property type="project" value="UniProtKB-UniRule"/>
</dbReference>
<feature type="binding site" evidence="8">
    <location>
        <position position="293"/>
    </location>
    <ligand>
        <name>Mg(2+)</name>
        <dbReference type="ChEBI" id="CHEBI:18420"/>
    </ligand>
</feature>
<feature type="domain" description="Hflx-type G" evidence="10">
    <location>
        <begin position="260"/>
        <end position="423"/>
    </location>
</feature>
<dbReference type="SUPFAM" id="SSF52540">
    <property type="entry name" value="P-loop containing nucleoside triphosphate hydrolases"/>
    <property type="match status" value="1"/>
</dbReference>
<evidence type="ECO:0000256" key="3">
    <source>
        <dbReference type="ARBA" id="ARBA00022741"/>
    </source>
</evidence>
<evidence type="ECO:0000256" key="2">
    <source>
        <dbReference type="ARBA" id="ARBA00022723"/>
    </source>
</evidence>
<dbReference type="AlphaFoldDB" id="A0A936NEJ7"/>
<feature type="region of interest" description="Disordered" evidence="9">
    <location>
        <begin position="1"/>
        <end position="51"/>
    </location>
</feature>
<dbReference type="PIRSF" id="PIRSF006809">
    <property type="entry name" value="GTP-binding_hflX_prd"/>
    <property type="match status" value="1"/>
</dbReference>
<keyword evidence="3 6" id="KW-0547">Nucleotide-binding</keyword>
<evidence type="ECO:0000313" key="11">
    <source>
        <dbReference type="EMBL" id="MBK9298880.1"/>
    </source>
</evidence>
<evidence type="ECO:0000256" key="9">
    <source>
        <dbReference type="SAM" id="MobiDB-lite"/>
    </source>
</evidence>
<comment type="similarity">
    <text evidence="6">Belongs to the TRAFAC class OBG-HflX-like GTPase superfamily. HflX GTPase family.</text>
</comment>
<comment type="subcellular location">
    <subcellularLocation>
        <location evidence="6">Cytoplasm</location>
    </subcellularLocation>
    <text evidence="6">May associate with membranes.</text>
</comment>
<dbReference type="HAMAP" id="MF_00900">
    <property type="entry name" value="GTPase_HflX"/>
    <property type="match status" value="1"/>
</dbReference>
<comment type="function">
    <text evidence="6">GTPase that associates with the 50S ribosomal subunit and may have a role during protein synthesis or ribosome biogenesis.</text>
</comment>
<dbReference type="EMBL" id="JADJZA010000011">
    <property type="protein sequence ID" value="MBK9298880.1"/>
    <property type="molecule type" value="Genomic_DNA"/>
</dbReference>
<dbReference type="InterPro" id="IPR032305">
    <property type="entry name" value="GTP-bd_M"/>
</dbReference>
<gene>
    <name evidence="6 11" type="primary">hflX</name>
    <name evidence="11" type="ORF">IPN02_19025</name>
</gene>
<dbReference type="PROSITE" id="PS51705">
    <property type="entry name" value="G_HFLX"/>
    <property type="match status" value="1"/>
</dbReference>
<dbReference type="Gene3D" id="3.40.50.300">
    <property type="entry name" value="P-loop containing nucleotide triphosphate hydrolases"/>
    <property type="match status" value="1"/>
</dbReference>
<feature type="binding site" evidence="7">
    <location>
        <begin position="379"/>
        <end position="382"/>
    </location>
    <ligand>
        <name>GTP</name>
        <dbReference type="ChEBI" id="CHEBI:37565"/>
    </ligand>
</feature>
<keyword evidence="5 6" id="KW-0342">GTP-binding</keyword>
<dbReference type="PRINTS" id="PR00326">
    <property type="entry name" value="GTP1OBG"/>
</dbReference>
<dbReference type="Pfam" id="PF01926">
    <property type="entry name" value="MMR_HSR1"/>
    <property type="match status" value="1"/>
</dbReference>
<dbReference type="InterPro" id="IPR025121">
    <property type="entry name" value="GTPase_HflX_N"/>
</dbReference>
<evidence type="ECO:0000256" key="4">
    <source>
        <dbReference type="ARBA" id="ARBA00022842"/>
    </source>
</evidence>
<dbReference type="NCBIfam" id="TIGR03156">
    <property type="entry name" value="GTP_HflX"/>
    <property type="match status" value="1"/>
</dbReference>
<dbReference type="FunFam" id="3.40.50.11060:FF:000001">
    <property type="entry name" value="GTPase HflX"/>
    <property type="match status" value="1"/>
</dbReference>
<feature type="binding site" evidence="7">
    <location>
        <begin position="291"/>
        <end position="295"/>
    </location>
    <ligand>
        <name>GTP</name>
        <dbReference type="ChEBI" id="CHEBI:37565"/>
    </ligand>
</feature>
<accession>A0A936NEJ7</accession>
<evidence type="ECO:0000256" key="8">
    <source>
        <dbReference type="PIRSR" id="PIRSR006809-2"/>
    </source>
</evidence>
<sequence length="483" mass="51362">MKGNNISDDGIGDEDFYGGALTDDDAADEAVSVVEPAEPTEDSHRGGFGEFGGETRGLIERTYRERILLVAVAIDGAGGAGTVEDSLDELALLVDTAGADVVGRITQRRRAPDPATYVGSGKAAEIKALAEATDCDTVVFDDELSPAQQFKLEKLLGRTAIDRTAVILDIFAQNASSQEGKAQVELAQLRYLAPRLKGRGRALSQQAGGLGGARRGPGEKALETDRRRLGRRVHKLESELREVGRHRATQAKARQRSGVAHVVVVGYTNAGKSTLENALTDAGVLVEDRLFATLDPTTRQLALPGGEVVLLTDTVGFIRKLPHELVEAFKTTLSVVSEADLLVHVVDASSADPAEEIAVVRAIIAEVGGGDRPELLVFNKADLSPDADRLAEASPGAVAVSAATGLGIDALVEAIGDRLRSQRPVVELHIPWARGDVIASVHAHGEVLSEVSGPDQMVMRTRLREEQRGRFAEFEPAAPVEPR</sequence>
<feature type="region of interest" description="Disordered" evidence="9">
    <location>
        <begin position="203"/>
        <end position="222"/>
    </location>
</feature>
<feature type="binding site" evidence="7">
    <location>
        <begin position="313"/>
        <end position="316"/>
    </location>
    <ligand>
        <name>GTP</name>
        <dbReference type="ChEBI" id="CHEBI:37565"/>
    </ligand>
</feature>
<dbReference type="CDD" id="cd01878">
    <property type="entry name" value="HflX"/>
    <property type="match status" value="1"/>
</dbReference>
<reference evidence="11 12" key="1">
    <citation type="submission" date="2020-10" db="EMBL/GenBank/DDBJ databases">
        <title>Connecting structure to function with the recovery of over 1000 high-quality activated sludge metagenome-assembled genomes encoding full-length rRNA genes using long-read sequencing.</title>
        <authorList>
            <person name="Singleton C.M."/>
            <person name="Petriglieri F."/>
            <person name="Kristensen J.M."/>
            <person name="Kirkegaard R.H."/>
            <person name="Michaelsen T.Y."/>
            <person name="Andersen M.H."/>
            <person name="Karst S.M."/>
            <person name="Dueholm M.S."/>
            <person name="Nielsen P.H."/>
            <person name="Albertsen M."/>
        </authorList>
    </citation>
    <scope>NUCLEOTIDE SEQUENCE [LARGE SCALE GENOMIC DNA]</scope>
    <source>
        <strain evidence="11">Lyne_18-Q3-R50-59_MAXAC.006</strain>
    </source>
</reference>
<keyword evidence="4 8" id="KW-0460">Magnesium</keyword>
<dbReference type="Proteomes" id="UP000727993">
    <property type="component" value="Unassembled WGS sequence"/>
</dbReference>
<evidence type="ECO:0000313" key="12">
    <source>
        <dbReference type="Proteomes" id="UP000727993"/>
    </source>
</evidence>
<dbReference type="GO" id="GO:0003924">
    <property type="term" value="F:GTPase activity"/>
    <property type="evidence" value="ECO:0007669"/>
    <property type="project" value="UniProtKB-UniRule"/>
</dbReference>
<dbReference type="InterPro" id="IPR042108">
    <property type="entry name" value="GTPase_HflX_N_sf"/>
</dbReference>
<dbReference type="Gene3D" id="6.10.250.2860">
    <property type="match status" value="1"/>
</dbReference>
<evidence type="ECO:0000256" key="5">
    <source>
        <dbReference type="ARBA" id="ARBA00023134"/>
    </source>
</evidence>
<dbReference type="Pfam" id="PF13167">
    <property type="entry name" value="GTP-bdg_N"/>
    <property type="match status" value="1"/>
</dbReference>
<comment type="cofactor">
    <cofactor evidence="8">
        <name>Mg(2+)</name>
        <dbReference type="ChEBI" id="CHEBI:18420"/>
    </cofactor>
</comment>
<evidence type="ECO:0000256" key="6">
    <source>
        <dbReference type="HAMAP-Rule" id="MF_00900"/>
    </source>
</evidence>
<dbReference type="Pfam" id="PF16360">
    <property type="entry name" value="GTP-bdg_M"/>
    <property type="match status" value="1"/>
</dbReference>
<keyword evidence="1 6" id="KW-0963">Cytoplasm</keyword>
<feature type="binding site" evidence="8">
    <location>
        <position position="273"/>
    </location>
    <ligand>
        <name>Mg(2+)</name>
        <dbReference type="ChEBI" id="CHEBI:18420"/>
    </ligand>
</feature>
<proteinExistence type="inferred from homology"/>
<dbReference type="GO" id="GO:0005737">
    <property type="term" value="C:cytoplasm"/>
    <property type="evidence" value="ECO:0007669"/>
    <property type="project" value="UniProtKB-SubCell"/>
</dbReference>
<feature type="compositionally biased region" description="Acidic residues" evidence="9">
    <location>
        <begin position="10"/>
        <end position="28"/>
    </location>
</feature>
<comment type="subunit">
    <text evidence="6">Monomer. Associates with the 50S ribosomal subunit.</text>
</comment>
<dbReference type="Gene3D" id="3.40.50.11060">
    <property type="entry name" value="GTPase HflX, N-terminal domain"/>
    <property type="match status" value="1"/>
</dbReference>
<dbReference type="PANTHER" id="PTHR10229">
    <property type="entry name" value="GTP-BINDING PROTEIN HFLX"/>
    <property type="match status" value="1"/>
</dbReference>
<keyword evidence="2 8" id="KW-0479">Metal-binding</keyword>
<evidence type="ECO:0000256" key="7">
    <source>
        <dbReference type="PIRSR" id="PIRSR006809-1"/>
    </source>
</evidence>
<dbReference type="GO" id="GO:0043022">
    <property type="term" value="F:ribosome binding"/>
    <property type="evidence" value="ECO:0007669"/>
    <property type="project" value="TreeGrafter"/>
</dbReference>
<dbReference type="InterPro" id="IPR006073">
    <property type="entry name" value="GTP-bd"/>
</dbReference>
<organism evidence="11 12">
    <name type="scientific">Candidatus Neomicrothrix subdominans</name>
    <dbReference type="NCBI Taxonomy" id="2954438"/>
    <lineage>
        <taxon>Bacteria</taxon>
        <taxon>Bacillati</taxon>
        <taxon>Actinomycetota</taxon>
        <taxon>Acidimicrobiia</taxon>
        <taxon>Acidimicrobiales</taxon>
        <taxon>Microthrixaceae</taxon>
        <taxon>Candidatus Neomicrothrix</taxon>
    </lineage>
</organism>
<dbReference type="InterPro" id="IPR030394">
    <property type="entry name" value="G_HFLX_dom"/>
</dbReference>
<feature type="binding site" evidence="7">
    <location>
        <begin position="266"/>
        <end position="273"/>
    </location>
    <ligand>
        <name>GTP</name>
        <dbReference type="ChEBI" id="CHEBI:37565"/>
    </ligand>
</feature>
<dbReference type="InterPro" id="IPR027417">
    <property type="entry name" value="P-loop_NTPase"/>
</dbReference>
<dbReference type="InterPro" id="IPR016496">
    <property type="entry name" value="GTPase_HflX"/>
</dbReference>
<protein>
    <recommendedName>
        <fullName evidence="6">GTPase HflX</fullName>
    </recommendedName>
    <alternativeName>
        <fullName evidence="6">GTP-binding protein HflX</fullName>
    </alternativeName>
</protein>
<comment type="caution">
    <text evidence="11">The sequence shown here is derived from an EMBL/GenBank/DDBJ whole genome shotgun (WGS) entry which is preliminary data.</text>
</comment>
<dbReference type="PANTHER" id="PTHR10229:SF0">
    <property type="entry name" value="GTP-BINDING PROTEIN 6-RELATED"/>
    <property type="match status" value="1"/>
</dbReference>
<name>A0A936NEJ7_9ACTN</name>